<protein>
    <submittedName>
        <fullName evidence="1">Pentatricopeptide repeat-containing protein</fullName>
    </submittedName>
</protein>
<gene>
    <name evidence="1" type="ORF">Fot_07503</name>
</gene>
<dbReference type="Proteomes" id="UP001604277">
    <property type="component" value="Unassembled WGS sequence"/>
</dbReference>
<comment type="caution">
    <text evidence="1">The sequence shown here is derived from an EMBL/GenBank/DDBJ whole genome shotgun (WGS) entry which is preliminary data.</text>
</comment>
<proteinExistence type="predicted"/>
<organism evidence="1 2">
    <name type="scientific">Forsythia ovata</name>
    <dbReference type="NCBI Taxonomy" id="205694"/>
    <lineage>
        <taxon>Eukaryota</taxon>
        <taxon>Viridiplantae</taxon>
        <taxon>Streptophyta</taxon>
        <taxon>Embryophyta</taxon>
        <taxon>Tracheophyta</taxon>
        <taxon>Spermatophyta</taxon>
        <taxon>Magnoliopsida</taxon>
        <taxon>eudicotyledons</taxon>
        <taxon>Gunneridae</taxon>
        <taxon>Pentapetalae</taxon>
        <taxon>asterids</taxon>
        <taxon>lamiids</taxon>
        <taxon>Lamiales</taxon>
        <taxon>Oleaceae</taxon>
        <taxon>Forsythieae</taxon>
        <taxon>Forsythia</taxon>
    </lineage>
</organism>
<dbReference type="EMBL" id="JBFOLJ010000002">
    <property type="protein sequence ID" value="KAL2553884.1"/>
    <property type="molecule type" value="Genomic_DNA"/>
</dbReference>
<name>A0ABD1WW47_9LAMI</name>
<keyword evidence="2" id="KW-1185">Reference proteome</keyword>
<dbReference type="AlphaFoldDB" id="A0ABD1WW47"/>
<reference evidence="2" key="1">
    <citation type="submission" date="2024-07" db="EMBL/GenBank/DDBJ databases">
        <title>Two chromosome-level genome assemblies of Korean endemic species Abeliophyllum distichum and Forsythia ovata (Oleaceae).</title>
        <authorList>
            <person name="Jang H."/>
        </authorList>
    </citation>
    <scope>NUCLEOTIDE SEQUENCE [LARGE SCALE GENOMIC DNA]</scope>
</reference>
<sequence length="136" mass="15420">MENRCRALLKQIICFSPENGSISLMLDAWVKSMNPQRANWLSVLNELERLNHPLYFEEKDVEISLNLMICKGQRKGHELDTIDLLNSCLSLPSTSWSTATENGEPCRKSMEKRKANQVQVKLSVEKEGVLDINGGD</sequence>
<accession>A0ABD1WW47</accession>
<evidence type="ECO:0000313" key="1">
    <source>
        <dbReference type="EMBL" id="KAL2553884.1"/>
    </source>
</evidence>
<evidence type="ECO:0000313" key="2">
    <source>
        <dbReference type="Proteomes" id="UP001604277"/>
    </source>
</evidence>